<organism evidence="2 3">
    <name type="scientific">Mycena metata</name>
    <dbReference type="NCBI Taxonomy" id="1033252"/>
    <lineage>
        <taxon>Eukaryota</taxon>
        <taxon>Fungi</taxon>
        <taxon>Dikarya</taxon>
        <taxon>Basidiomycota</taxon>
        <taxon>Agaricomycotina</taxon>
        <taxon>Agaricomycetes</taxon>
        <taxon>Agaricomycetidae</taxon>
        <taxon>Agaricales</taxon>
        <taxon>Marasmiineae</taxon>
        <taxon>Mycenaceae</taxon>
        <taxon>Mycena</taxon>
    </lineage>
</organism>
<feature type="region of interest" description="Disordered" evidence="1">
    <location>
        <begin position="261"/>
        <end position="374"/>
    </location>
</feature>
<evidence type="ECO:0000313" key="2">
    <source>
        <dbReference type="EMBL" id="KAJ7762260.1"/>
    </source>
</evidence>
<reference evidence="2" key="1">
    <citation type="submission" date="2023-03" db="EMBL/GenBank/DDBJ databases">
        <title>Massive genome expansion in bonnet fungi (Mycena s.s.) driven by repeated elements and novel gene families across ecological guilds.</title>
        <authorList>
            <consortium name="Lawrence Berkeley National Laboratory"/>
            <person name="Harder C.B."/>
            <person name="Miyauchi S."/>
            <person name="Viragh M."/>
            <person name="Kuo A."/>
            <person name="Thoen E."/>
            <person name="Andreopoulos B."/>
            <person name="Lu D."/>
            <person name="Skrede I."/>
            <person name="Drula E."/>
            <person name="Henrissat B."/>
            <person name="Morin E."/>
            <person name="Kohler A."/>
            <person name="Barry K."/>
            <person name="LaButti K."/>
            <person name="Morin E."/>
            <person name="Salamov A."/>
            <person name="Lipzen A."/>
            <person name="Mereny Z."/>
            <person name="Hegedus B."/>
            <person name="Baldrian P."/>
            <person name="Stursova M."/>
            <person name="Weitz H."/>
            <person name="Taylor A."/>
            <person name="Grigoriev I.V."/>
            <person name="Nagy L.G."/>
            <person name="Martin F."/>
            <person name="Kauserud H."/>
        </authorList>
    </citation>
    <scope>NUCLEOTIDE SEQUENCE</scope>
    <source>
        <strain evidence="2">CBHHK182m</strain>
    </source>
</reference>
<feature type="compositionally biased region" description="Acidic residues" evidence="1">
    <location>
        <begin position="309"/>
        <end position="318"/>
    </location>
</feature>
<feature type="compositionally biased region" description="Basic residues" evidence="1">
    <location>
        <begin position="270"/>
        <end position="280"/>
    </location>
</feature>
<gene>
    <name evidence="2" type="ORF">B0H16DRAFT_1808887</name>
</gene>
<accession>A0AAD7JCX9</accession>
<evidence type="ECO:0000313" key="3">
    <source>
        <dbReference type="Proteomes" id="UP001215598"/>
    </source>
</evidence>
<sequence>MYHSGCPPEYNEETIRLIDEDPELQIILATIAFANGINASSLLDSVTVGSSGSPDTTYQEKGQFYCAGFEVPENSPFDLLTSTKEEKAELITEAHCYNAFWNRLYQNPPLETSTLDCITTKRPLPCELCRVRTNKTLLFPAPDSAPNFPPLTPLTVPKPPTRAPKKLKLTRKERESGEKKLKRFRDVLGVTEQRMGRFLEHPRIMFLPSSLVTVLLDKMLIIDSQAELELLVEDWCHRAVHPAELFEVVSEIRRGVEAKREAARLNKNAAARRKRTKRKRIDLSDSSDEGGDEGEENDEHEEMERDEGREEEASDEELPASIPLPPRNGATSRRALQPVTNLEKRPRKAPRKAPTVAETAAEYGRKYKPRERRS</sequence>
<protein>
    <submittedName>
        <fullName evidence="2">Uncharacterized protein</fullName>
    </submittedName>
</protein>
<evidence type="ECO:0000256" key="1">
    <source>
        <dbReference type="SAM" id="MobiDB-lite"/>
    </source>
</evidence>
<feature type="compositionally biased region" description="Acidic residues" evidence="1">
    <location>
        <begin position="285"/>
        <end position="301"/>
    </location>
</feature>
<dbReference type="EMBL" id="JARKIB010000033">
    <property type="protein sequence ID" value="KAJ7762260.1"/>
    <property type="molecule type" value="Genomic_DNA"/>
</dbReference>
<proteinExistence type="predicted"/>
<name>A0AAD7JCX9_9AGAR</name>
<dbReference type="Proteomes" id="UP001215598">
    <property type="component" value="Unassembled WGS sequence"/>
</dbReference>
<dbReference type="AlphaFoldDB" id="A0AAD7JCX9"/>
<keyword evidence="3" id="KW-1185">Reference proteome</keyword>
<comment type="caution">
    <text evidence="2">The sequence shown here is derived from an EMBL/GenBank/DDBJ whole genome shotgun (WGS) entry which is preliminary data.</text>
</comment>